<organism evidence="5 6">
    <name type="scientific">Elizabethkingia meningoseptica</name>
    <name type="common">Chryseobacterium meningosepticum</name>
    <dbReference type="NCBI Taxonomy" id="238"/>
    <lineage>
        <taxon>Bacteria</taxon>
        <taxon>Pseudomonadati</taxon>
        <taxon>Bacteroidota</taxon>
        <taxon>Flavobacteriia</taxon>
        <taxon>Flavobacteriales</taxon>
        <taxon>Weeksellaceae</taxon>
        <taxon>Elizabethkingia</taxon>
    </lineage>
</organism>
<dbReference type="Proteomes" id="UP000188947">
    <property type="component" value="Unassembled WGS sequence"/>
</dbReference>
<evidence type="ECO:0000313" key="6">
    <source>
        <dbReference type="Proteomes" id="UP000188947"/>
    </source>
</evidence>
<evidence type="ECO:0000256" key="1">
    <source>
        <dbReference type="ARBA" id="ARBA00023015"/>
    </source>
</evidence>
<comment type="caution">
    <text evidence="5">The sequence shown here is derived from an EMBL/GenBank/DDBJ whole genome shotgun (WGS) entry which is preliminary data.</text>
</comment>
<keyword evidence="2" id="KW-0238">DNA-binding</keyword>
<keyword evidence="1" id="KW-0805">Transcription regulation</keyword>
<evidence type="ECO:0000256" key="3">
    <source>
        <dbReference type="ARBA" id="ARBA00023163"/>
    </source>
</evidence>
<dbReference type="Pfam" id="PF20240">
    <property type="entry name" value="DUF6597"/>
    <property type="match status" value="1"/>
</dbReference>
<keyword evidence="3" id="KW-0804">Transcription</keyword>
<dbReference type="STRING" id="238.BBD35_15315"/>
<keyword evidence="6" id="KW-1185">Reference proteome</keyword>
<evidence type="ECO:0000313" key="5">
    <source>
        <dbReference type="EMBL" id="OOH96059.1"/>
    </source>
</evidence>
<dbReference type="GO" id="GO:0043565">
    <property type="term" value="F:sequence-specific DNA binding"/>
    <property type="evidence" value="ECO:0007669"/>
    <property type="project" value="InterPro"/>
</dbReference>
<dbReference type="InterPro" id="IPR009057">
    <property type="entry name" value="Homeodomain-like_sf"/>
</dbReference>
<dbReference type="GO" id="GO:0003700">
    <property type="term" value="F:DNA-binding transcription factor activity"/>
    <property type="evidence" value="ECO:0007669"/>
    <property type="project" value="InterPro"/>
</dbReference>
<evidence type="ECO:0000259" key="4">
    <source>
        <dbReference type="PROSITE" id="PS01124"/>
    </source>
</evidence>
<evidence type="ECO:0000256" key="2">
    <source>
        <dbReference type="ARBA" id="ARBA00023125"/>
    </source>
</evidence>
<dbReference type="PANTHER" id="PTHR46796">
    <property type="entry name" value="HTH-TYPE TRANSCRIPTIONAL ACTIVATOR RHAS-RELATED"/>
    <property type="match status" value="1"/>
</dbReference>
<dbReference type="Gene3D" id="1.10.10.60">
    <property type="entry name" value="Homeodomain-like"/>
    <property type="match status" value="1"/>
</dbReference>
<dbReference type="SMART" id="SM00342">
    <property type="entry name" value="HTH_ARAC"/>
    <property type="match status" value="1"/>
</dbReference>
<dbReference type="InterPro" id="IPR018060">
    <property type="entry name" value="HTH_AraC"/>
</dbReference>
<proteinExistence type="predicted"/>
<dbReference type="RefSeq" id="WP_070905036.1">
    <property type="nucleotide sequence ID" value="NZ_CP016378.1"/>
</dbReference>
<reference evidence="5 6" key="1">
    <citation type="submission" date="2016-11" db="EMBL/GenBank/DDBJ databases">
        <title>Genome sequence and comparative genomic analysis of clinical strain Elizabethkingia meningoseptica 61421 PRCM.</title>
        <authorList>
            <person name="Wang M."/>
            <person name="Hu S."/>
            <person name="Cao L."/>
            <person name="Jiang T."/>
            <person name="Zhou Y."/>
            <person name="Ming D."/>
        </authorList>
    </citation>
    <scope>NUCLEOTIDE SEQUENCE [LARGE SCALE GENOMIC DNA]</scope>
    <source>
        <strain evidence="5 6">61421 PRCM</strain>
    </source>
</reference>
<dbReference type="SUPFAM" id="SSF46689">
    <property type="entry name" value="Homeodomain-like"/>
    <property type="match status" value="1"/>
</dbReference>
<dbReference type="InterPro" id="IPR050204">
    <property type="entry name" value="AraC_XylS_family_regulators"/>
</dbReference>
<dbReference type="PROSITE" id="PS01124">
    <property type="entry name" value="HTH_ARAC_FAMILY_2"/>
    <property type="match status" value="1"/>
</dbReference>
<dbReference type="OrthoDB" id="511992at2"/>
<dbReference type="EMBL" id="MPOG01000008">
    <property type="protein sequence ID" value="OOH96059.1"/>
    <property type="molecule type" value="Genomic_DNA"/>
</dbReference>
<sequence>MQFLPEQHLQTYIRHYLFLESAEQINGILRLFTDASTGIVISLQGKLNLATHQLPASFLYGQINDFRDLYAYTDFSFIIIVFTPLGMRQLTGIPAYETTNKIIDAADIISNISQLTEQLYESTCYEKKIQVLNHFFRKQYYDNTIKNRPLPSSLLKILYERKEQIRVSDLVKSSGYSERQVERIFREHIGLSPKAFLSIIRLHRFLKLINHHKEQTDSLTTLGYESDYFDQSHLIRDFKRYTGITPRQYLNKTEKLATNFLNLSV</sequence>
<accession>A0A1T3FKA2</accession>
<protein>
    <submittedName>
        <fullName evidence="5">AraC family transcriptional regulator</fullName>
    </submittedName>
</protein>
<dbReference type="InterPro" id="IPR046532">
    <property type="entry name" value="DUF6597"/>
</dbReference>
<dbReference type="eggNOG" id="COG2207">
    <property type="taxonomic scope" value="Bacteria"/>
</dbReference>
<dbReference type="Pfam" id="PF12833">
    <property type="entry name" value="HTH_18"/>
    <property type="match status" value="1"/>
</dbReference>
<dbReference type="PANTHER" id="PTHR46796:SF13">
    <property type="entry name" value="HTH-TYPE TRANSCRIPTIONAL ACTIVATOR RHAS"/>
    <property type="match status" value="1"/>
</dbReference>
<feature type="domain" description="HTH araC/xylS-type" evidence="4">
    <location>
        <begin position="152"/>
        <end position="252"/>
    </location>
</feature>
<name>A0A1T3FKA2_ELIME</name>
<gene>
    <name evidence="5" type="ORF">BMF97_06795</name>
</gene>
<dbReference type="AlphaFoldDB" id="A0A1T3FKA2"/>